<dbReference type="InterPro" id="IPR027417">
    <property type="entry name" value="P-loop_NTPase"/>
</dbReference>
<name>A0A167F7K0_METRR</name>
<dbReference type="PROSITE" id="PS51719">
    <property type="entry name" value="G_SEPTIN"/>
    <property type="match status" value="1"/>
</dbReference>
<dbReference type="EMBL" id="AZHC01000009">
    <property type="protein sequence ID" value="OAA44894.1"/>
    <property type="molecule type" value="Genomic_DNA"/>
</dbReference>
<dbReference type="Proteomes" id="UP000243498">
    <property type="component" value="Unassembled WGS sequence"/>
</dbReference>
<dbReference type="GO" id="GO:0005525">
    <property type="term" value="F:GTP binding"/>
    <property type="evidence" value="ECO:0007669"/>
    <property type="project" value="UniProtKB-KW"/>
</dbReference>
<dbReference type="OrthoDB" id="4150765at2759"/>
<dbReference type="SUPFAM" id="SSF52540">
    <property type="entry name" value="P-loop containing nucleoside triphosphate hydrolases"/>
    <property type="match status" value="1"/>
</dbReference>
<dbReference type="OMA" id="KPYPPWW"/>
<dbReference type="Pfam" id="PF00735">
    <property type="entry name" value="Septin"/>
    <property type="match status" value="1"/>
</dbReference>
<evidence type="ECO:0000256" key="1">
    <source>
        <dbReference type="RuleBase" id="RU004560"/>
    </source>
</evidence>
<evidence type="ECO:0000313" key="4">
    <source>
        <dbReference type="EMBL" id="OAA44894.1"/>
    </source>
</evidence>
<keyword evidence="1" id="KW-0342">GTP-binding</keyword>
<gene>
    <name evidence="4" type="ORF">NOR_03648</name>
</gene>
<dbReference type="STRING" id="1081105.A0A167F7K0"/>
<keyword evidence="4" id="KW-0132">Cell division</keyword>
<keyword evidence="4" id="KW-0131">Cell cycle</keyword>
<keyword evidence="1" id="KW-0547">Nucleotide-binding</keyword>
<dbReference type="InterPro" id="IPR030379">
    <property type="entry name" value="G_SEPTIN_dom"/>
</dbReference>
<dbReference type="AlphaFoldDB" id="A0A167F7K0"/>
<protein>
    <submittedName>
        <fullName evidence="4">Cell division protein GTP binding protein</fullName>
    </submittedName>
</protein>
<comment type="caution">
    <text evidence="4">The sequence shown here is derived from an EMBL/GenBank/DDBJ whole genome shotgun (WGS) entry which is preliminary data.</text>
</comment>
<proteinExistence type="inferred from homology"/>
<evidence type="ECO:0000256" key="2">
    <source>
        <dbReference type="SAM" id="MobiDB-lite"/>
    </source>
</evidence>
<feature type="region of interest" description="Disordered" evidence="2">
    <location>
        <begin position="1"/>
        <end position="67"/>
    </location>
</feature>
<evidence type="ECO:0000313" key="5">
    <source>
        <dbReference type="Proteomes" id="UP000243498"/>
    </source>
</evidence>
<evidence type="ECO:0000259" key="3">
    <source>
        <dbReference type="PROSITE" id="PS51719"/>
    </source>
</evidence>
<sequence>MQACDCSSLLLQPDPTPSSAVLPNAEQDKSLPSTPVLTSSHGPDSEQSMPSSPGDLSSAAMSEDTHSLSASLSEFPASFSPIAGTSPTLPRAATPQLVMPSLNIPQRRPFSETGRALGKLKVLVTGRRGIGKTSLILAIAQSSAHIVHMDTFATASNNVVTHAYASTRPKPWWKTYLDHDRDARRRRRSSTSDEVLDRNICFVDCPADRDDVQGPPPAVNYVESRLAQLIDKSINDPDLCALLSEGAEPIVDVALYLLPSTGPTTDDIDYMRGLQNVTNVIPLLARADELSTEECLFAKNRILRDIDAAGLDCFSFAAPGIDQDNIHVHAISSATKVDSETIDASILMKSDYLPPLVVTDLDDLVKNLLSVEGSTWLRHSAAYKSMKWLRQQRCRGRGLHLALTTTKMTSTSYLTGLPFTSELFGQQDQARIEIASWAEGLRQSLATERSRQHTAPSMSITRRHLTLTKRNRSSCTASRTVGPTLTTSHQDPLGLLELVSQLQTGGKLTLELISSFGVLGCVAAWVIQPELVHRWDVIFGPCLRLP</sequence>
<feature type="domain" description="Septin-type G" evidence="3">
    <location>
        <begin position="116"/>
        <end position="395"/>
    </location>
</feature>
<dbReference type="Gene3D" id="3.40.50.300">
    <property type="entry name" value="P-loop containing nucleotide triphosphate hydrolases"/>
    <property type="match status" value="1"/>
</dbReference>
<dbReference type="GO" id="GO:0051301">
    <property type="term" value="P:cell division"/>
    <property type="evidence" value="ECO:0007669"/>
    <property type="project" value="UniProtKB-KW"/>
</dbReference>
<comment type="similarity">
    <text evidence="1">Belongs to the TRAFAC class TrmE-Era-EngA-EngB-Septin-like GTPase superfamily. Septin GTPase family.</text>
</comment>
<organism evidence="4 5">
    <name type="scientific">Metarhizium rileyi (strain RCEF 4871)</name>
    <name type="common">Nomuraea rileyi</name>
    <dbReference type="NCBI Taxonomy" id="1649241"/>
    <lineage>
        <taxon>Eukaryota</taxon>
        <taxon>Fungi</taxon>
        <taxon>Dikarya</taxon>
        <taxon>Ascomycota</taxon>
        <taxon>Pezizomycotina</taxon>
        <taxon>Sordariomycetes</taxon>
        <taxon>Hypocreomycetidae</taxon>
        <taxon>Hypocreales</taxon>
        <taxon>Clavicipitaceae</taxon>
        <taxon>Metarhizium</taxon>
    </lineage>
</organism>
<feature type="compositionally biased region" description="Polar residues" evidence="2">
    <location>
        <begin position="30"/>
        <end position="55"/>
    </location>
</feature>
<accession>A0A167F7K0</accession>
<keyword evidence="5" id="KW-1185">Reference proteome</keyword>
<reference evidence="4 5" key="1">
    <citation type="journal article" date="2016" name="Genome Biol. Evol.">
        <title>Divergent and convergent evolution of fungal pathogenicity.</title>
        <authorList>
            <person name="Shang Y."/>
            <person name="Xiao G."/>
            <person name="Zheng P."/>
            <person name="Cen K."/>
            <person name="Zhan S."/>
            <person name="Wang C."/>
        </authorList>
    </citation>
    <scope>NUCLEOTIDE SEQUENCE [LARGE SCALE GENOMIC DNA]</scope>
    <source>
        <strain evidence="4 5">RCEF 4871</strain>
    </source>
</reference>